<reference evidence="2" key="1">
    <citation type="submission" date="2021-01" db="EMBL/GenBank/DDBJ databases">
        <authorList>
            <person name="Corre E."/>
            <person name="Pelletier E."/>
            <person name="Niang G."/>
            <person name="Scheremetjew M."/>
            <person name="Finn R."/>
            <person name="Kale V."/>
            <person name="Holt S."/>
            <person name="Cochrane G."/>
            <person name="Meng A."/>
            <person name="Brown T."/>
            <person name="Cohen L."/>
        </authorList>
    </citation>
    <scope>NUCLEOTIDE SEQUENCE</scope>
    <source>
        <strain evidence="2">PLY429</strain>
    </source>
</reference>
<dbReference type="AlphaFoldDB" id="A0A6U1KZY2"/>
<evidence type="ECO:0000313" key="3">
    <source>
        <dbReference type="EMBL" id="CAD9220103.1"/>
    </source>
</evidence>
<protein>
    <recommendedName>
        <fullName evidence="4">RecF/RecN/SMC N-terminal domain-containing protein</fullName>
    </recommendedName>
</protein>
<dbReference type="EMBL" id="HBGG01039157">
    <property type="protein sequence ID" value="CAD9220102.1"/>
    <property type="molecule type" value="Transcribed_RNA"/>
</dbReference>
<accession>A0A6U1KZY2</accession>
<dbReference type="InterPro" id="IPR027417">
    <property type="entry name" value="P-loop_NTPase"/>
</dbReference>
<name>A0A6U1KZY2_9CHLO</name>
<dbReference type="PANTHER" id="PTHR32114">
    <property type="entry name" value="ABC TRANSPORTER ABCH.3"/>
    <property type="match status" value="1"/>
</dbReference>
<feature type="region of interest" description="Disordered" evidence="1">
    <location>
        <begin position="1"/>
        <end position="21"/>
    </location>
</feature>
<proteinExistence type="predicted"/>
<dbReference type="EMBL" id="HBGG01039158">
    <property type="protein sequence ID" value="CAD9220103.1"/>
    <property type="molecule type" value="Transcribed_RNA"/>
</dbReference>
<dbReference type="PANTHER" id="PTHR32114:SF2">
    <property type="entry name" value="ABC TRANSPORTER ABCH.3"/>
    <property type="match status" value="1"/>
</dbReference>
<dbReference type="SUPFAM" id="SSF52540">
    <property type="entry name" value="P-loop containing nucleoside triphosphate hydrolases"/>
    <property type="match status" value="1"/>
</dbReference>
<evidence type="ECO:0000313" key="2">
    <source>
        <dbReference type="EMBL" id="CAD9220102.1"/>
    </source>
</evidence>
<gene>
    <name evidence="2" type="ORF">TCHU04912_LOCUS20137</name>
    <name evidence="3" type="ORF">TCHU04912_LOCUS20138</name>
</gene>
<dbReference type="Gene3D" id="3.40.50.300">
    <property type="entry name" value="P-loop containing nucleotide triphosphate hydrolases"/>
    <property type="match status" value="1"/>
</dbReference>
<evidence type="ECO:0000256" key="1">
    <source>
        <dbReference type="SAM" id="MobiDB-lite"/>
    </source>
</evidence>
<sequence>MELARLKQLSSETEQSLKAKQSELRSVGTEIESLTEVDKAFGRSGIPSFVLEGALAELQGLSATYLEGMSNTFSLTLSPTKSATRNGAKAASEQITKMVQVRLPGGEIVNRSLRQLSGGERRRVALALGLGFSELASRRGRFKSNVLVLDEVLQHLDNQGCAAVATVLRSLSQDTILLIGQDNTFATESFDAIDVVTKEGGSSRVEARSIGV</sequence>
<organism evidence="2">
    <name type="scientific">Tetraselmis chuii</name>
    <dbReference type="NCBI Taxonomy" id="63592"/>
    <lineage>
        <taxon>Eukaryota</taxon>
        <taxon>Viridiplantae</taxon>
        <taxon>Chlorophyta</taxon>
        <taxon>core chlorophytes</taxon>
        <taxon>Chlorodendrophyceae</taxon>
        <taxon>Chlorodendrales</taxon>
        <taxon>Chlorodendraceae</taxon>
        <taxon>Tetraselmis</taxon>
    </lineage>
</organism>
<evidence type="ECO:0008006" key="4">
    <source>
        <dbReference type="Google" id="ProtNLM"/>
    </source>
</evidence>